<dbReference type="Pfam" id="PF03466">
    <property type="entry name" value="LysR_substrate"/>
    <property type="match status" value="1"/>
</dbReference>
<sequence>MEDAVNWNDTPAFLAVARTGTLTGAAASLGAGVATVSRRIERLEAALGVPLFARAQTGYQLTDEGTALMPRAEALEAAMDGFQSAAQAGRGVRGHVRVATAENLANPLLIPSLGSLLAAHPGLTVEVSTDVASVNLHKRDADLAVRMVRPTRGHLTVRRIGSLGFGLYGSVDYVAQRGGGTGLEGDSYIAWADRFGDLPAAQWLARSFRDAAPAVVTSTLASQLSAAKAGLGLAVLPHFLAREAGLERLPVELGVDQDIWLVMHSDLLASQRVRVVADHLVAVIEAHGAALRGETPP</sequence>
<dbReference type="InterPro" id="IPR036390">
    <property type="entry name" value="WH_DNA-bd_sf"/>
</dbReference>
<dbReference type="PANTHER" id="PTHR30579:SF3">
    <property type="entry name" value="TRANSCRIPTIONAL REGULATORY PROTEIN"/>
    <property type="match status" value="1"/>
</dbReference>
<keyword evidence="4" id="KW-0804">Transcription</keyword>
<dbReference type="InterPro" id="IPR050176">
    <property type="entry name" value="LTTR"/>
</dbReference>
<dbReference type="InterPro" id="IPR036388">
    <property type="entry name" value="WH-like_DNA-bd_sf"/>
</dbReference>
<feature type="domain" description="HTH lysR-type" evidence="5">
    <location>
        <begin position="12"/>
        <end position="62"/>
    </location>
</feature>
<dbReference type="Pfam" id="PF00126">
    <property type="entry name" value="HTH_1"/>
    <property type="match status" value="1"/>
</dbReference>
<dbReference type="SUPFAM" id="SSF46785">
    <property type="entry name" value="Winged helix' DNA-binding domain"/>
    <property type="match status" value="1"/>
</dbReference>
<name>A0A9Q2RUE7_9RHOB</name>
<dbReference type="GO" id="GO:0003700">
    <property type="term" value="F:DNA-binding transcription factor activity"/>
    <property type="evidence" value="ECO:0007669"/>
    <property type="project" value="InterPro"/>
</dbReference>
<dbReference type="GO" id="GO:0003677">
    <property type="term" value="F:DNA binding"/>
    <property type="evidence" value="ECO:0007669"/>
    <property type="project" value="UniProtKB-KW"/>
</dbReference>
<keyword evidence="3" id="KW-0238">DNA-binding</keyword>
<comment type="similarity">
    <text evidence="1">Belongs to the LysR transcriptional regulatory family.</text>
</comment>
<dbReference type="RefSeq" id="WP_231033538.1">
    <property type="nucleotide sequence ID" value="NZ_JAJNGX010000004.1"/>
</dbReference>
<dbReference type="Gene3D" id="3.40.190.290">
    <property type="match status" value="1"/>
</dbReference>
<dbReference type="PANTHER" id="PTHR30579">
    <property type="entry name" value="TRANSCRIPTIONAL REGULATOR"/>
    <property type="match status" value="1"/>
</dbReference>
<dbReference type="InterPro" id="IPR000847">
    <property type="entry name" value="LysR_HTH_N"/>
</dbReference>
<organism evidence="6 7">
    <name type="scientific">Pseudosulfitobacter pseudonitzschiae</name>
    <dbReference type="NCBI Taxonomy" id="1402135"/>
    <lineage>
        <taxon>Bacteria</taxon>
        <taxon>Pseudomonadati</taxon>
        <taxon>Pseudomonadota</taxon>
        <taxon>Alphaproteobacteria</taxon>
        <taxon>Rhodobacterales</taxon>
        <taxon>Roseobacteraceae</taxon>
        <taxon>Pseudosulfitobacter</taxon>
    </lineage>
</organism>
<evidence type="ECO:0000256" key="1">
    <source>
        <dbReference type="ARBA" id="ARBA00009437"/>
    </source>
</evidence>
<keyword evidence="2" id="KW-0805">Transcription regulation</keyword>
<protein>
    <submittedName>
        <fullName evidence="6">LysR family transcriptional regulator</fullName>
    </submittedName>
</protein>
<dbReference type="AlphaFoldDB" id="A0A9Q2RUE7"/>
<dbReference type="Gene3D" id="1.10.10.10">
    <property type="entry name" value="Winged helix-like DNA-binding domain superfamily/Winged helix DNA-binding domain"/>
    <property type="match status" value="1"/>
</dbReference>
<accession>A0A9Q2RUE7</accession>
<dbReference type="SUPFAM" id="SSF53850">
    <property type="entry name" value="Periplasmic binding protein-like II"/>
    <property type="match status" value="1"/>
</dbReference>
<dbReference type="Proteomes" id="UP000809337">
    <property type="component" value="Unassembled WGS sequence"/>
</dbReference>
<evidence type="ECO:0000313" key="7">
    <source>
        <dbReference type="Proteomes" id="UP000809337"/>
    </source>
</evidence>
<dbReference type="PROSITE" id="PS50931">
    <property type="entry name" value="HTH_LYSR"/>
    <property type="match status" value="1"/>
</dbReference>
<comment type="caution">
    <text evidence="6">The sequence shown here is derived from an EMBL/GenBank/DDBJ whole genome shotgun (WGS) entry which is preliminary data.</text>
</comment>
<evidence type="ECO:0000259" key="5">
    <source>
        <dbReference type="PROSITE" id="PS50931"/>
    </source>
</evidence>
<evidence type="ECO:0000256" key="3">
    <source>
        <dbReference type="ARBA" id="ARBA00023125"/>
    </source>
</evidence>
<gene>
    <name evidence="6" type="ORF">JQX14_08300</name>
</gene>
<evidence type="ECO:0000256" key="2">
    <source>
        <dbReference type="ARBA" id="ARBA00023015"/>
    </source>
</evidence>
<evidence type="ECO:0000256" key="4">
    <source>
        <dbReference type="ARBA" id="ARBA00023163"/>
    </source>
</evidence>
<dbReference type="InterPro" id="IPR005119">
    <property type="entry name" value="LysR_subst-bd"/>
</dbReference>
<reference evidence="6" key="1">
    <citation type="submission" date="2021-01" db="EMBL/GenBank/DDBJ databases">
        <title>Diatom-associated Roseobacters Show Island Model of Population Structure.</title>
        <authorList>
            <person name="Qu L."/>
            <person name="Feng X."/>
            <person name="Chen Y."/>
            <person name="Li L."/>
            <person name="Wang X."/>
            <person name="Hu Z."/>
            <person name="Wang H."/>
            <person name="Luo H."/>
        </authorList>
    </citation>
    <scope>NUCLEOTIDE SEQUENCE</scope>
    <source>
        <strain evidence="6">SM26-45</strain>
    </source>
</reference>
<evidence type="ECO:0000313" key="6">
    <source>
        <dbReference type="EMBL" id="MBM2354536.1"/>
    </source>
</evidence>
<proteinExistence type="inferred from homology"/>
<dbReference type="EMBL" id="JAFBWN010000004">
    <property type="protein sequence ID" value="MBM2354536.1"/>
    <property type="molecule type" value="Genomic_DNA"/>
</dbReference>